<sequence length="124" mass="13856">MFENFYLLVTTFSSLFALILTAYFILVMLAFCIASTFCSTIFDGSDEANGENSGYAADSLQNSYLDCSLLYMCFPCKGISLRQCMRNICPTKKLTLRQFATCECIRPTMHGNQPPTINFVCCAV</sequence>
<name>A0AAD4QZH5_9BILA</name>
<keyword evidence="3" id="KW-1185">Reference proteome</keyword>
<evidence type="ECO:0000313" key="2">
    <source>
        <dbReference type="EMBL" id="KAI1705675.1"/>
    </source>
</evidence>
<evidence type="ECO:0000256" key="1">
    <source>
        <dbReference type="SAM" id="Phobius"/>
    </source>
</evidence>
<feature type="transmembrane region" description="Helical" evidence="1">
    <location>
        <begin position="6"/>
        <end position="33"/>
    </location>
</feature>
<proteinExistence type="predicted"/>
<dbReference type="AlphaFoldDB" id="A0AAD4QZH5"/>
<keyword evidence="1" id="KW-0812">Transmembrane</keyword>
<keyword evidence="1" id="KW-1133">Transmembrane helix</keyword>
<dbReference type="Proteomes" id="UP001201812">
    <property type="component" value="Unassembled WGS sequence"/>
</dbReference>
<protein>
    <submittedName>
        <fullName evidence="2">Uncharacterized protein</fullName>
    </submittedName>
</protein>
<evidence type="ECO:0000313" key="3">
    <source>
        <dbReference type="Proteomes" id="UP001201812"/>
    </source>
</evidence>
<accession>A0AAD4QZH5</accession>
<reference evidence="2" key="1">
    <citation type="submission" date="2022-01" db="EMBL/GenBank/DDBJ databases">
        <title>Genome Sequence Resource for Two Populations of Ditylenchus destructor, the Migratory Endoparasitic Phytonematode.</title>
        <authorList>
            <person name="Zhang H."/>
            <person name="Lin R."/>
            <person name="Xie B."/>
        </authorList>
    </citation>
    <scope>NUCLEOTIDE SEQUENCE</scope>
    <source>
        <strain evidence="2">BazhouSP</strain>
    </source>
</reference>
<organism evidence="2 3">
    <name type="scientific">Ditylenchus destructor</name>
    <dbReference type="NCBI Taxonomy" id="166010"/>
    <lineage>
        <taxon>Eukaryota</taxon>
        <taxon>Metazoa</taxon>
        <taxon>Ecdysozoa</taxon>
        <taxon>Nematoda</taxon>
        <taxon>Chromadorea</taxon>
        <taxon>Rhabditida</taxon>
        <taxon>Tylenchina</taxon>
        <taxon>Tylenchomorpha</taxon>
        <taxon>Sphaerularioidea</taxon>
        <taxon>Anguinidae</taxon>
        <taxon>Anguininae</taxon>
        <taxon>Ditylenchus</taxon>
    </lineage>
</organism>
<gene>
    <name evidence="2" type="ORF">DdX_13469</name>
</gene>
<keyword evidence="1" id="KW-0472">Membrane</keyword>
<dbReference type="EMBL" id="JAKKPZ010000054">
    <property type="protein sequence ID" value="KAI1705675.1"/>
    <property type="molecule type" value="Genomic_DNA"/>
</dbReference>
<comment type="caution">
    <text evidence="2">The sequence shown here is derived from an EMBL/GenBank/DDBJ whole genome shotgun (WGS) entry which is preliminary data.</text>
</comment>